<keyword evidence="2" id="KW-1185">Reference proteome</keyword>
<dbReference type="OrthoDB" id="4516396at2759"/>
<dbReference type="GeneID" id="34462943"/>
<reference evidence="2" key="1">
    <citation type="journal article" date="2017" name="Genome Biol.">
        <title>Comparative genomics reveals high biological diversity and specific adaptations in the industrially and medically important fungal genus Aspergillus.</title>
        <authorList>
            <person name="de Vries R.P."/>
            <person name="Riley R."/>
            <person name="Wiebenga A."/>
            <person name="Aguilar-Osorio G."/>
            <person name="Amillis S."/>
            <person name="Uchima C.A."/>
            <person name="Anderluh G."/>
            <person name="Asadollahi M."/>
            <person name="Askin M."/>
            <person name="Barry K."/>
            <person name="Battaglia E."/>
            <person name="Bayram O."/>
            <person name="Benocci T."/>
            <person name="Braus-Stromeyer S.A."/>
            <person name="Caldana C."/>
            <person name="Canovas D."/>
            <person name="Cerqueira G.C."/>
            <person name="Chen F."/>
            <person name="Chen W."/>
            <person name="Choi C."/>
            <person name="Clum A."/>
            <person name="Dos Santos R.A."/>
            <person name="Damasio A.R."/>
            <person name="Diallinas G."/>
            <person name="Emri T."/>
            <person name="Fekete E."/>
            <person name="Flipphi M."/>
            <person name="Freyberg S."/>
            <person name="Gallo A."/>
            <person name="Gournas C."/>
            <person name="Habgood R."/>
            <person name="Hainaut M."/>
            <person name="Harispe M.L."/>
            <person name="Henrissat B."/>
            <person name="Hilden K.S."/>
            <person name="Hope R."/>
            <person name="Hossain A."/>
            <person name="Karabika E."/>
            <person name="Karaffa L."/>
            <person name="Karanyi Z."/>
            <person name="Krasevec N."/>
            <person name="Kuo A."/>
            <person name="Kusch H."/>
            <person name="LaButti K."/>
            <person name="Lagendijk E.L."/>
            <person name="Lapidus A."/>
            <person name="Levasseur A."/>
            <person name="Lindquist E."/>
            <person name="Lipzen A."/>
            <person name="Logrieco A.F."/>
            <person name="MacCabe A."/>
            <person name="Maekelae M.R."/>
            <person name="Malavazi I."/>
            <person name="Melin P."/>
            <person name="Meyer V."/>
            <person name="Mielnichuk N."/>
            <person name="Miskei M."/>
            <person name="Molnar A.P."/>
            <person name="Mule G."/>
            <person name="Ngan C.Y."/>
            <person name="Orejas M."/>
            <person name="Orosz E."/>
            <person name="Ouedraogo J.P."/>
            <person name="Overkamp K.M."/>
            <person name="Park H.-S."/>
            <person name="Perrone G."/>
            <person name="Piumi F."/>
            <person name="Punt P.J."/>
            <person name="Ram A.F."/>
            <person name="Ramon A."/>
            <person name="Rauscher S."/>
            <person name="Record E."/>
            <person name="Riano-Pachon D.M."/>
            <person name="Robert V."/>
            <person name="Roehrig J."/>
            <person name="Ruller R."/>
            <person name="Salamov A."/>
            <person name="Salih N.S."/>
            <person name="Samson R.A."/>
            <person name="Sandor E."/>
            <person name="Sanguinetti M."/>
            <person name="Schuetze T."/>
            <person name="Sepcic K."/>
            <person name="Shelest E."/>
            <person name="Sherlock G."/>
            <person name="Sophianopoulou V."/>
            <person name="Squina F.M."/>
            <person name="Sun H."/>
            <person name="Susca A."/>
            <person name="Todd R.B."/>
            <person name="Tsang A."/>
            <person name="Unkles S.E."/>
            <person name="van de Wiele N."/>
            <person name="van Rossen-Uffink D."/>
            <person name="Oliveira J.V."/>
            <person name="Vesth T.C."/>
            <person name="Visser J."/>
            <person name="Yu J.-H."/>
            <person name="Zhou M."/>
            <person name="Andersen M.R."/>
            <person name="Archer D.B."/>
            <person name="Baker S.E."/>
            <person name="Benoit I."/>
            <person name="Brakhage A.A."/>
            <person name="Braus G.H."/>
            <person name="Fischer R."/>
            <person name="Frisvad J.C."/>
            <person name="Goldman G.H."/>
            <person name="Houbraken J."/>
            <person name="Oakley B."/>
            <person name="Pocsi I."/>
            <person name="Scazzocchio C."/>
            <person name="Seiboth B."/>
            <person name="vanKuyk P.A."/>
            <person name="Wortman J."/>
            <person name="Dyer P.S."/>
            <person name="Grigoriev I.V."/>
        </authorList>
    </citation>
    <scope>NUCLEOTIDE SEQUENCE [LARGE SCALE GENOMIC DNA]</scope>
    <source>
        <strain evidence="2">CBS 516.65</strain>
    </source>
</reference>
<dbReference type="AlphaFoldDB" id="A0A1L9VIS6"/>
<dbReference type="VEuPathDB" id="FungiDB:ASPGLDRAFT_47456"/>
<protein>
    <submittedName>
        <fullName evidence="1">Uncharacterized protein</fullName>
    </submittedName>
</protein>
<gene>
    <name evidence="1" type="ORF">ASPGLDRAFT_47456</name>
</gene>
<sequence>MAIPEEQARAVPKWTNLFGRNIQIKLKPFRTRIEHCTQFWDYHNPRTCTRTPRCRICSKRDHTEEIHSSTKDEETPVPCCAKASY</sequence>
<dbReference type="RefSeq" id="XP_022400480.1">
    <property type="nucleotide sequence ID" value="XM_022546682.1"/>
</dbReference>
<proteinExistence type="predicted"/>
<dbReference type="EMBL" id="KV878898">
    <property type="protein sequence ID" value="OJJ83782.1"/>
    <property type="molecule type" value="Genomic_DNA"/>
</dbReference>
<organism evidence="1 2">
    <name type="scientific">Aspergillus glaucus CBS 516.65</name>
    <dbReference type="NCBI Taxonomy" id="1160497"/>
    <lineage>
        <taxon>Eukaryota</taxon>
        <taxon>Fungi</taxon>
        <taxon>Dikarya</taxon>
        <taxon>Ascomycota</taxon>
        <taxon>Pezizomycotina</taxon>
        <taxon>Eurotiomycetes</taxon>
        <taxon>Eurotiomycetidae</taxon>
        <taxon>Eurotiales</taxon>
        <taxon>Aspergillaceae</taxon>
        <taxon>Aspergillus</taxon>
        <taxon>Aspergillus subgen. Aspergillus</taxon>
    </lineage>
</organism>
<dbReference type="STRING" id="1160497.A0A1L9VIS6"/>
<dbReference type="Proteomes" id="UP000184300">
    <property type="component" value="Unassembled WGS sequence"/>
</dbReference>
<evidence type="ECO:0000313" key="1">
    <source>
        <dbReference type="EMBL" id="OJJ83782.1"/>
    </source>
</evidence>
<accession>A0A1L9VIS6</accession>
<name>A0A1L9VIS6_ASPGL</name>
<evidence type="ECO:0000313" key="2">
    <source>
        <dbReference type="Proteomes" id="UP000184300"/>
    </source>
</evidence>